<comment type="caution">
    <text evidence="3">The sequence shown here is derived from an EMBL/GenBank/DDBJ whole genome shotgun (WGS) entry which is preliminary data.</text>
</comment>
<protein>
    <submittedName>
        <fullName evidence="3">Alpha/beta hydrolase</fullName>
    </submittedName>
</protein>
<dbReference type="PANTHER" id="PTHR43798">
    <property type="entry name" value="MONOACYLGLYCEROL LIPASE"/>
    <property type="match status" value="1"/>
</dbReference>
<dbReference type="Proteomes" id="UP000223913">
    <property type="component" value="Unassembled WGS sequence"/>
</dbReference>
<dbReference type="RefSeq" id="WP_099151015.1">
    <property type="nucleotide sequence ID" value="NZ_PDUD01000021.1"/>
</dbReference>
<dbReference type="InterPro" id="IPR000073">
    <property type="entry name" value="AB_hydrolase_1"/>
</dbReference>
<proteinExistence type="predicted"/>
<evidence type="ECO:0000313" key="4">
    <source>
        <dbReference type="Proteomes" id="UP000223913"/>
    </source>
</evidence>
<name>A0A2D0NAM8_FLAN2</name>
<dbReference type="AlphaFoldDB" id="A0A2D0NAM8"/>
<evidence type="ECO:0000256" key="1">
    <source>
        <dbReference type="ARBA" id="ARBA00022801"/>
    </source>
</evidence>
<gene>
    <name evidence="3" type="ORF">CRP01_15690</name>
</gene>
<evidence type="ECO:0000313" key="3">
    <source>
        <dbReference type="EMBL" id="PHN05438.1"/>
    </source>
</evidence>
<sequence>MKKFFMIIGLVLLALMILFALGPSPDKPSLRIDLPEVSNDLGALETSIRDAERQVTGLKPDNESRIFWRDSIPQKTPYSIVYLHGFTASWAEGEPIHREFARRYGCNLYIPRLYAHGLSDKDAMLTFDSDSLLASAAAALAVGKQIGEKVILMSTSTGGTLSLMLAAKFPEIAGIIAYSPNIAIANSAAFLLNGPWGLNIAQMVYEGEYRTYDAPENYKKYWSTTYRLEALVELQNLLEYGMTEATFAKVTQPFFLGYYYKNEEEQDPVVSVAAMQEMFRQIHTPPEQKREVAFPTVGDHILASYLKSQDLDTVRAATFSFAEEVLRLKPQEN</sequence>
<accession>A0A2D0NAM8</accession>
<dbReference type="GO" id="GO:0016787">
    <property type="term" value="F:hydrolase activity"/>
    <property type="evidence" value="ECO:0007669"/>
    <property type="project" value="UniProtKB-KW"/>
</dbReference>
<organism evidence="3 4">
    <name type="scientific">Flavilitoribacter nigricans (strain ATCC 23147 / DSM 23189 / NBRC 102662 / NCIMB 1420 / SS-2)</name>
    <name type="common">Lewinella nigricans</name>
    <dbReference type="NCBI Taxonomy" id="1122177"/>
    <lineage>
        <taxon>Bacteria</taxon>
        <taxon>Pseudomonadati</taxon>
        <taxon>Bacteroidota</taxon>
        <taxon>Saprospiria</taxon>
        <taxon>Saprospirales</taxon>
        <taxon>Lewinellaceae</taxon>
        <taxon>Flavilitoribacter</taxon>
    </lineage>
</organism>
<dbReference type="Gene3D" id="3.40.50.1820">
    <property type="entry name" value="alpha/beta hydrolase"/>
    <property type="match status" value="1"/>
</dbReference>
<reference evidence="3 4" key="1">
    <citation type="submission" date="2017-10" db="EMBL/GenBank/DDBJ databases">
        <title>The draft genome sequence of Lewinella nigricans NBRC 102662.</title>
        <authorList>
            <person name="Wang K."/>
        </authorList>
    </citation>
    <scope>NUCLEOTIDE SEQUENCE [LARGE SCALE GENOMIC DNA]</scope>
    <source>
        <strain evidence="3 4">NBRC 102662</strain>
    </source>
</reference>
<feature type="domain" description="AB hydrolase-1" evidence="2">
    <location>
        <begin position="80"/>
        <end position="284"/>
    </location>
</feature>
<dbReference type="InterPro" id="IPR029058">
    <property type="entry name" value="AB_hydrolase_fold"/>
</dbReference>
<dbReference type="SUPFAM" id="SSF53474">
    <property type="entry name" value="alpha/beta-Hydrolases"/>
    <property type="match status" value="1"/>
</dbReference>
<keyword evidence="4" id="KW-1185">Reference proteome</keyword>
<dbReference type="OrthoDB" id="5416147at2"/>
<dbReference type="InterPro" id="IPR050266">
    <property type="entry name" value="AB_hydrolase_sf"/>
</dbReference>
<dbReference type="PANTHER" id="PTHR43798:SF31">
    <property type="entry name" value="AB HYDROLASE SUPERFAMILY PROTEIN YCLE"/>
    <property type="match status" value="1"/>
</dbReference>
<dbReference type="Pfam" id="PF12697">
    <property type="entry name" value="Abhydrolase_6"/>
    <property type="match status" value="1"/>
</dbReference>
<evidence type="ECO:0000259" key="2">
    <source>
        <dbReference type="Pfam" id="PF12697"/>
    </source>
</evidence>
<dbReference type="EMBL" id="PDUD01000021">
    <property type="protein sequence ID" value="PHN05438.1"/>
    <property type="molecule type" value="Genomic_DNA"/>
</dbReference>
<dbReference type="GO" id="GO:0016020">
    <property type="term" value="C:membrane"/>
    <property type="evidence" value="ECO:0007669"/>
    <property type="project" value="TreeGrafter"/>
</dbReference>
<keyword evidence="1 3" id="KW-0378">Hydrolase</keyword>